<feature type="region of interest" description="Disordered" evidence="1">
    <location>
        <begin position="1"/>
        <end position="66"/>
    </location>
</feature>
<dbReference type="Pfam" id="PF07727">
    <property type="entry name" value="RVT_2"/>
    <property type="match status" value="1"/>
</dbReference>
<protein>
    <recommendedName>
        <fullName evidence="2">Reverse transcriptase Ty1/copia-type domain-containing protein</fullName>
    </recommendedName>
</protein>
<feature type="region of interest" description="Disordered" evidence="1">
    <location>
        <begin position="332"/>
        <end position="369"/>
    </location>
</feature>
<dbReference type="EMBL" id="CAUYUJ010021470">
    <property type="protein sequence ID" value="CAK0904823.1"/>
    <property type="molecule type" value="Genomic_DNA"/>
</dbReference>
<comment type="caution">
    <text evidence="3">The sequence shown here is derived from an EMBL/GenBank/DDBJ whole genome shotgun (WGS) entry which is preliminary data.</text>
</comment>
<dbReference type="Gene3D" id="3.30.420.10">
    <property type="entry name" value="Ribonuclease H-like superfamily/Ribonuclease H"/>
    <property type="match status" value="1"/>
</dbReference>
<feature type="compositionally biased region" description="Basic and acidic residues" evidence="1">
    <location>
        <begin position="357"/>
        <end position="369"/>
    </location>
</feature>
<gene>
    <name evidence="3" type="ORF">PCOR1329_LOCUS80741</name>
</gene>
<sequence>MSRRSTPPNTPPAGGRAAADEGNDDDDGEFSAKGGKRGKGRDPQYGPRSRPRGNLPPPPEFDGNMEDPKIFRRYKAQVENWVLIAKNIIGPEEMAPRLHAALRDKAFDHVEDGSPTVFAVPNGVELLLDRLPYFDQRPTVKIGAAMGDFFRMEHVKPGETLLQLATRVDKAVLQARSVDLAVPDPIIIRQFMKSSQLDHKTQATLLMAAGSKFEWKPLKEQAAILFPMPLVPRNRFQGDRKYRPQYSAHVTNQDTYEREVTEPDYQHDHEDWQVTDADFGRDDSCDNSWEEDSSDFWDEQLPEALAREIHAAHVTFKQAHDRLNQANRARGYYNTKGSKGKGKHGKGHQPNRSGKGKGNDGGKARRGMSLEDLKKVTNCSACGEIGHWAGDRQCRAPASKRTSTGTTATRSANEASQSSTLGGHLPISSLPNTNTIKMDERLQARLRLRRDTVTRTRFNTKSFHKEHSIYMMTMVKDVFSTVNIDSDANLLVLDTACQTTPARVESHLTICAIVGQLTSPIETTEINAKCIIPIEPTENTTTYLIPSESNDSTENYDTASPNPIEQYLSYVTTEDLRARWAILIQPVFVVIRMFDRNQRYKVIDSFLSRQFPAMQILCQGKTVDSFIPDTRTGSRTRMSRYPDLNKTRCHPTNGEHEYTVPAGRFKECLYCGTVWKGEKYQIRTKDVIFWNLRGARETPGGCQLTTGQAKRYHGMAKSAYNNLQLEKRVYDIRMQKSRFPRRQRRGFDIYEIFAGECGIALHATDRANGWGMRALQPVDKLFGQDLKKQKARKEVLDTIDRWRPRLVIIQLPCTLWSLLNRNVNCKEMPEVLEDLRDEERCFITFTKDIFDKQKDYGNHALLENPATADSWREEAIVKLRQDNYECTSNMCMSGMVGNQGLPMKKLVIESEEFGHGIYLCSYYPVSYDAPAPTVHRVCYSAPDMVAQDSEMRRQVSELVPWQILYMQAAFQPPTHHENDFKTQYDTVCSLSDVLQSAKYQHHLDHQSKANHDSQCQYPTNHSQTNFSLSLSNNGLATMHQNLSHPLQADFTRFLNANDASQAHDVHVEKPPAEAHWQSGRAEANITLWKHMAKKVIYTMRLAGVEDMKLMAPAINQSRNSRVRQCGASPYQWTFGKDPRIPDSITDPANSAVVHSAMTADAELAKRARVRVLADMAFTEYDRSESLKRAMLRTPTAPPTSQAPGATYVCFNGTEQNSAIPIYMCEQYTLLESPAYEVYLNNNGSFTMTKKDQKALIREIPYSQIPADQQPLFREALAREWSSWQRFSAVEVLDLKTSKSIGSDPEKTKRIIPSRVCYRDKNAGRGVSEIDAKARIVGIGYNDPDIMTLRRDAPTLTRAGFYILLQTISSWDFNLFGGDVTTAFLQADQTKAQRDKPIYLRQPSEGLPGVQRGALLLVRRAIYGFVNSPRLWWRELRDFLMHIGGKQCLLDKALFCFYNKSHRIIMIIGIHVDDLIGGADAREGSKLLETIRQRLTFGKWWDNKLTYCGKHLSKNENGTIFINQKGDGPVVARVGQWRGRDKFVPAWGSESAPLRTRRRRAKISEQNAAIPETLDFEARREAKIRELEEAMEEPLK</sequence>
<accession>A0ABN9Y271</accession>
<feature type="region of interest" description="Disordered" evidence="1">
    <location>
        <begin position="274"/>
        <end position="293"/>
    </location>
</feature>
<feature type="compositionally biased region" description="Basic residues" evidence="1">
    <location>
        <begin position="338"/>
        <end position="349"/>
    </location>
</feature>
<evidence type="ECO:0000313" key="3">
    <source>
        <dbReference type="EMBL" id="CAK0904823.1"/>
    </source>
</evidence>
<feature type="region of interest" description="Disordered" evidence="1">
    <location>
        <begin position="394"/>
        <end position="432"/>
    </location>
</feature>
<name>A0ABN9Y271_9DINO</name>
<feature type="domain" description="Reverse transcriptase Ty1/copia-type" evidence="2">
    <location>
        <begin position="1306"/>
        <end position="1481"/>
    </location>
</feature>
<proteinExistence type="predicted"/>
<feature type="compositionally biased region" description="Basic and acidic residues" evidence="1">
    <location>
        <begin position="274"/>
        <end position="284"/>
    </location>
</feature>
<keyword evidence="4" id="KW-1185">Reference proteome</keyword>
<organism evidence="3 4">
    <name type="scientific">Prorocentrum cordatum</name>
    <dbReference type="NCBI Taxonomy" id="2364126"/>
    <lineage>
        <taxon>Eukaryota</taxon>
        <taxon>Sar</taxon>
        <taxon>Alveolata</taxon>
        <taxon>Dinophyceae</taxon>
        <taxon>Prorocentrales</taxon>
        <taxon>Prorocentraceae</taxon>
        <taxon>Prorocentrum</taxon>
    </lineage>
</organism>
<evidence type="ECO:0000256" key="1">
    <source>
        <dbReference type="SAM" id="MobiDB-lite"/>
    </source>
</evidence>
<dbReference type="Proteomes" id="UP001189429">
    <property type="component" value="Unassembled WGS sequence"/>
</dbReference>
<evidence type="ECO:0000259" key="2">
    <source>
        <dbReference type="Pfam" id="PF07727"/>
    </source>
</evidence>
<dbReference type="InterPro" id="IPR036397">
    <property type="entry name" value="RNaseH_sf"/>
</dbReference>
<feature type="compositionally biased region" description="Low complexity" evidence="1">
    <location>
        <begin position="399"/>
        <end position="412"/>
    </location>
</feature>
<evidence type="ECO:0000313" key="4">
    <source>
        <dbReference type="Proteomes" id="UP001189429"/>
    </source>
</evidence>
<dbReference type="InterPro" id="IPR013103">
    <property type="entry name" value="RVT_2"/>
</dbReference>
<reference evidence="3" key="1">
    <citation type="submission" date="2023-10" db="EMBL/GenBank/DDBJ databases">
        <authorList>
            <person name="Chen Y."/>
            <person name="Shah S."/>
            <person name="Dougan E. K."/>
            <person name="Thang M."/>
            <person name="Chan C."/>
        </authorList>
    </citation>
    <scope>NUCLEOTIDE SEQUENCE [LARGE SCALE GENOMIC DNA]</scope>
</reference>